<dbReference type="AlphaFoldDB" id="A1HQ04"/>
<evidence type="ECO:0000313" key="2">
    <source>
        <dbReference type="Proteomes" id="UP000005139"/>
    </source>
</evidence>
<dbReference type="EMBL" id="AAWL01000006">
    <property type="protein sequence ID" value="EAX47855.1"/>
    <property type="molecule type" value="Genomic_DNA"/>
</dbReference>
<name>A1HQ04_9FIRM</name>
<dbReference type="OrthoDB" id="9865710at2"/>
<organism evidence="1 2">
    <name type="scientific">Thermosinus carboxydivorans Nor1</name>
    <dbReference type="NCBI Taxonomy" id="401526"/>
    <lineage>
        <taxon>Bacteria</taxon>
        <taxon>Bacillati</taxon>
        <taxon>Bacillota</taxon>
        <taxon>Negativicutes</taxon>
        <taxon>Selenomonadales</taxon>
        <taxon>Sporomusaceae</taxon>
        <taxon>Thermosinus</taxon>
    </lineage>
</organism>
<evidence type="ECO:0000313" key="1">
    <source>
        <dbReference type="EMBL" id="EAX47855.1"/>
    </source>
</evidence>
<comment type="caution">
    <text evidence="1">The sequence shown here is derived from an EMBL/GenBank/DDBJ whole genome shotgun (WGS) entry which is preliminary data.</text>
</comment>
<reference evidence="1 2" key="2">
    <citation type="submission" date="2007-01" db="EMBL/GenBank/DDBJ databases">
        <title>Sequencing of the draft genome and assembly of Thermosinus carboxydivorans Nor1.</title>
        <authorList>
            <consortium name="US DOE Joint Genome Institute (JGI-PGF)"/>
            <person name="Copeland A."/>
            <person name="Lucas S."/>
            <person name="Lapidus A."/>
            <person name="Barry K."/>
            <person name="Glavina del Rio T."/>
            <person name="Dalin E."/>
            <person name="Tice H."/>
            <person name="Bruce D."/>
            <person name="Pitluck S."/>
            <person name="Richardson P."/>
        </authorList>
    </citation>
    <scope>NUCLEOTIDE SEQUENCE [LARGE SCALE GENOMIC DNA]</scope>
    <source>
        <strain evidence="1 2">Nor1</strain>
    </source>
</reference>
<sequence>MGLGYTRKELGKLHRQFYEERLARNTEEEAFLRALMSMIKATLDVIAANNRKLEEDLRVLLNNHKSPE</sequence>
<proteinExistence type="predicted"/>
<protein>
    <submittedName>
        <fullName evidence="1">Uncharacterized protein</fullName>
    </submittedName>
</protein>
<gene>
    <name evidence="1" type="ORF">TcarDRAFT_1544</name>
</gene>
<accession>A1HQ04</accession>
<reference evidence="1 2" key="1">
    <citation type="submission" date="2007-01" db="EMBL/GenBank/DDBJ databases">
        <title>Annotation of the draft genome assembly of Thermosinus carboxydivorans Nor1.</title>
        <authorList>
            <consortium name="US DOE Joint Genome Institute (JGI-ORNL)"/>
            <person name="Larimer F."/>
            <person name="Land M."/>
            <person name="Hauser L."/>
        </authorList>
    </citation>
    <scope>NUCLEOTIDE SEQUENCE [LARGE SCALE GENOMIC DNA]</scope>
    <source>
        <strain evidence="1 2">Nor1</strain>
    </source>
</reference>
<dbReference type="Proteomes" id="UP000005139">
    <property type="component" value="Unassembled WGS sequence"/>
</dbReference>
<dbReference type="RefSeq" id="WP_007289115.1">
    <property type="nucleotide sequence ID" value="NZ_AAWL01000006.1"/>
</dbReference>
<keyword evidence="2" id="KW-1185">Reference proteome</keyword>